<reference evidence="2" key="1">
    <citation type="submission" date="2017-05" db="UniProtKB">
        <authorList>
            <consortium name="EnsemblMetazoa"/>
        </authorList>
    </citation>
    <scope>IDENTIFICATION</scope>
</reference>
<proteinExistence type="predicted"/>
<dbReference type="SUPFAM" id="SSF53098">
    <property type="entry name" value="Ribonuclease H-like"/>
    <property type="match status" value="1"/>
</dbReference>
<dbReference type="InterPro" id="IPR050951">
    <property type="entry name" value="Retrovirus_Pol_polyprotein"/>
</dbReference>
<dbReference type="GO" id="GO:0015074">
    <property type="term" value="P:DNA integration"/>
    <property type="evidence" value="ECO:0007669"/>
    <property type="project" value="InterPro"/>
</dbReference>
<dbReference type="PANTHER" id="PTHR37984">
    <property type="entry name" value="PROTEIN CBG26694"/>
    <property type="match status" value="1"/>
</dbReference>
<sequence>MLQVLVDAHAKWLEVHATTSSTSKATIENLKITFDQLGIPQTIVTDNGLCFTSEEFKYFLSRNGIKHLTSSPYHQASNGLAERAVKSVKHAVMKQGGGTLREKNHTQDNYWLFDSRVTVWKIHSYSTHFGQF</sequence>
<dbReference type="InterPro" id="IPR036397">
    <property type="entry name" value="RNaseH_sf"/>
</dbReference>
<organism evidence="2">
    <name type="scientific">Amphimedon queenslandica</name>
    <name type="common">Sponge</name>
    <dbReference type="NCBI Taxonomy" id="400682"/>
    <lineage>
        <taxon>Eukaryota</taxon>
        <taxon>Metazoa</taxon>
        <taxon>Porifera</taxon>
        <taxon>Demospongiae</taxon>
        <taxon>Heteroscleromorpha</taxon>
        <taxon>Haplosclerida</taxon>
        <taxon>Niphatidae</taxon>
        <taxon>Amphimedon</taxon>
    </lineage>
</organism>
<dbReference type="InterPro" id="IPR001584">
    <property type="entry name" value="Integrase_cat-core"/>
</dbReference>
<evidence type="ECO:0000259" key="1">
    <source>
        <dbReference type="PROSITE" id="PS50994"/>
    </source>
</evidence>
<accession>A0A1X7VXG2</accession>
<dbReference type="EnsemblMetazoa" id="Aqu2.1.44555_001">
    <property type="protein sequence ID" value="Aqu2.1.44555_001"/>
    <property type="gene ID" value="Aqu2.1.44555"/>
</dbReference>
<dbReference type="PROSITE" id="PS50994">
    <property type="entry name" value="INTEGRASE"/>
    <property type="match status" value="1"/>
</dbReference>
<dbReference type="eggNOG" id="KOG0017">
    <property type="taxonomic scope" value="Eukaryota"/>
</dbReference>
<dbReference type="InterPro" id="IPR012337">
    <property type="entry name" value="RNaseH-like_sf"/>
</dbReference>
<name>A0A1X7VXG2_AMPQE</name>
<dbReference type="AlphaFoldDB" id="A0A1X7VXG2"/>
<dbReference type="GO" id="GO:0003676">
    <property type="term" value="F:nucleic acid binding"/>
    <property type="evidence" value="ECO:0007669"/>
    <property type="project" value="InterPro"/>
</dbReference>
<protein>
    <recommendedName>
        <fullName evidence="1">Integrase catalytic domain-containing protein</fullName>
    </recommendedName>
</protein>
<feature type="domain" description="Integrase catalytic" evidence="1">
    <location>
        <begin position="1"/>
        <end position="132"/>
    </location>
</feature>
<dbReference type="PANTHER" id="PTHR37984:SF13">
    <property type="entry name" value="RIBONUCLEASE H"/>
    <property type="match status" value="1"/>
</dbReference>
<evidence type="ECO:0000313" key="2">
    <source>
        <dbReference type="EnsemblMetazoa" id="Aqu2.1.44555_001"/>
    </source>
</evidence>
<dbReference type="Pfam" id="PF00665">
    <property type="entry name" value="rve"/>
    <property type="match status" value="1"/>
</dbReference>
<dbReference type="Gene3D" id="3.30.420.10">
    <property type="entry name" value="Ribonuclease H-like superfamily/Ribonuclease H"/>
    <property type="match status" value="1"/>
</dbReference>
<dbReference type="InParanoid" id="A0A1X7VXG2"/>